<dbReference type="InterPro" id="IPR050416">
    <property type="entry name" value="FAD-linked_Oxidoreductase"/>
</dbReference>
<comment type="cofactor">
    <cofactor evidence="1">
        <name>FAD</name>
        <dbReference type="ChEBI" id="CHEBI:57692"/>
    </cofactor>
</comment>
<evidence type="ECO:0000313" key="6">
    <source>
        <dbReference type="EMBL" id="MEF2113952.1"/>
    </source>
</evidence>
<dbReference type="EMBL" id="JAZHFS010000017">
    <property type="protein sequence ID" value="MEF2113952.1"/>
    <property type="molecule type" value="Genomic_DNA"/>
</dbReference>
<evidence type="ECO:0000313" key="7">
    <source>
        <dbReference type="Proteomes" id="UP001498469"/>
    </source>
</evidence>
<organism evidence="6 7">
    <name type="scientific">Clostridium frigoriphilum</name>
    <dbReference type="NCBI Taxonomy" id="443253"/>
    <lineage>
        <taxon>Bacteria</taxon>
        <taxon>Bacillati</taxon>
        <taxon>Bacillota</taxon>
        <taxon>Clostridia</taxon>
        <taxon>Eubacteriales</taxon>
        <taxon>Clostridiaceae</taxon>
        <taxon>Clostridium</taxon>
    </lineage>
</organism>
<accession>A0ABU7URD4</accession>
<proteinExistence type="predicted"/>
<keyword evidence="3" id="KW-0274">FAD</keyword>
<protein>
    <submittedName>
        <fullName evidence="6">BBE domain-containing protein</fullName>
    </submittedName>
</protein>
<name>A0ABU7URD4_9CLOT</name>
<evidence type="ECO:0000256" key="2">
    <source>
        <dbReference type="ARBA" id="ARBA00022630"/>
    </source>
</evidence>
<dbReference type="Proteomes" id="UP001498469">
    <property type="component" value="Unassembled WGS sequence"/>
</dbReference>
<dbReference type="InterPro" id="IPR016169">
    <property type="entry name" value="FAD-bd_PCMH_sub2"/>
</dbReference>
<keyword evidence="4" id="KW-0560">Oxidoreductase</keyword>
<gene>
    <name evidence="6" type="ORF">SJI18_16725</name>
</gene>
<dbReference type="PANTHER" id="PTHR42973:SF39">
    <property type="entry name" value="FAD-BINDING PCMH-TYPE DOMAIN-CONTAINING PROTEIN"/>
    <property type="match status" value="1"/>
</dbReference>
<evidence type="ECO:0000256" key="1">
    <source>
        <dbReference type="ARBA" id="ARBA00001974"/>
    </source>
</evidence>
<evidence type="ECO:0000256" key="4">
    <source>
        <dbReference type="ARBA" id="ARBA00023002"/>
    </source>
</evidence>
<dbReference type="InterPro" id="IPR012951">
    <property type="entry name" value="BBE"/>
</dbReference>
<dbReference type="Pfam" id="PF08031">
    <property type="entry name" value="BBE"/>
    <property type="match status" value="1"/>
</dbReference>
<dbReference type="Gene3D" id="3.30.465.10">
    <property type="match status" value="1"/>
</dbReference>
<feature type="domain" description="Berberine/berberine-like" evidence="5">
    <location>
        <begin position="89"/>
        <end position="133"/>
    </location>
</feature>
<dbReference type="RefSeq" id="WP_331702777.1">
    <property type="nucleotide sequence ID" value="NZ_JAZHFS010000017.1"/>
</dbReference>
<dbReference type="PANTHER" id="PTHR42973">
    <property type="entry name" value="BINDING OXIDOREDUCTASE, PUTATIVE (AFU_ORTHOLOGUE AFUA_1G17690)-RELATED"/>
    <property type="match status" value="1"/>
</dbReference>
<sequence length="137" mass="15925">MYKTLSERNIKNLVQFVDNSPGADNCFIRLYSLGGAIKEVPSNSSAYYYRKSEYIIGITADFKKDDDSDIYKEWVAEVLQYVNPLTNGTYVNFPYAELKHYGNAYYGKNYPLLRVIKTIYDPCNIFKFRQSIKPLII</sequence>
<keyword evidence="7" id="KW-1185">Reference proteome</keyword>
<reference evidence="6 7" key="1">
    <citation type="submission" date="2023-11" db="EMBL/GenBank/DDBJ databases">
        <title>Draft genome sequence of a psychrophilic Clostridium strain from permafrost water brine.</title>
        <authorList>
            <person name="Shcherbakova V.A."/>
            <person name="Trubitsyn V.E."/>
            <person name="Zakharyuk A.G."/>
        </authorList>
    </citation>
    <scope>NUCLEOTIDE SEQUENCE [LARGE SCALE GENOMIC DNA]</scope>
    <source>
        <strain evidence="6 7">14F</strain>
    </source>
</reference>
<evidence type="ECO:0000259" key="5">
    <source>
        <dbReference type="Pfam" id="PF08031"/>
    </source>
</evidence>
<dbReference type="Gene3D" id="3.40.462.20">
    <property type="match status" value="1"/>
</dbReference>
<comment type="caution">
    <text evidence="6">The sequence shown here is derived from an EMBL/GenBank/DDBJ whole genome shotgun (WGS) entry which is preliminary data.</text>
</comment>
<evidence type="ECO:0000256" key="3">
    <source>
        <dbReference type="ARBA" id="ARBA00022827"/>
    </source>
</evidence>
<keyword evidence="2" id="KW-0285">Flavoprotein</keyword>